<evidence type="ECO:0000313" key="2">
    <source>
        <dbReference type="Proteomes" id="UP000674318"/>
    </source>
</evidence>
<name>A0A836IBT6_9TRYP</name>
<gene>
    <name evidence="1" type="ORF">JKF63_06183</name>
</gene>
<dbReference type="Proteomes" id="UP000674318">
    <property type="component" value="Unassembled WGS sequence"/>
</dbReference>
<evidence type="ECO:0000313" key="1">
    <source>
        <dbReference type="EMBL" id="KAG5509174.1"/>
    </source>
</evidence>
<organism evidence="1 2">
    <name type="scientific">Porcisia hertigi</name>
    <dbReference type="NCBI Taxonomy" id="2761500"/>
    <lineage>
        <taxon>Eukaryota</taxon>
        <taxon>Discoba</taxon>
        <taxon>Euglenozoa</taxon>
        <taxon>Kinetoplastea</taxon>
        <taxon>Metakinetoplastina</taxon>
        <taxon>Trypanosomatida</taxon>
        <taxon>Trypanosomatidae</taxon>
        <taxon>Leishmaniinae</taxon>
        <taxon>Porcisia</taxon>
    </lineage>
</organism>
<accession>A0A836IBT6</accession>
<dbReference type="RefSeq" id="XP_067758481.1">
    <property type="nucleotide sequence ID" value="XM_067902134.1"/>
</dbReference>
<reference evidence="1 2" key="1">
    <citation type="submission" date="2021-02" db="EMBL/GenBank/DDBJ databases">
        <title>Porcisia hertigi Genome sequencing and assembly.</title>
        <authorList>
            <person name="Almutairi H."/>
            <person name="Gatherer D."/>
        </authorList>
    </citation>
    <scope>NUCLEOTIDE SEQUENCE [LARGE SCALE GENOMIC DNA]</scope>
    <source>
        <strain evidence="1 2">C119</strain>
    </source>
</reference>
<dbReference type="GeneID" id="94292211"/>
<sequence length="642" mass="72093">MMRHFRVSPVTQPHIAVRTKMTGFNLFTKHVQEERKVLKARSFEKGRANMRIMARLWRKLPVCRRAMYNEWALQRDTFVSSDPEKKNNTFNLLMRLFSSDKVLLKAGDESFTALMAKSTMHAMRKQDIRRLQAKLKIKAFCTSKDRPYVSVTASYKRFVSPDMLLFNSFTEMQRSVAPTRRSAFAAITKALSVSNITVSGEEYVMKRYKTLSPEQRNWFAPISDSEAPFFEMFCASRCAGFNRRRFEIIRLFASFRGVEIDLGSNAIQDELYRSFINTDRSRDGIYFRARRSLERLEALRSSDCGSFIAKRLPESRKVDPAAYGIDTCLDDVGVATVLAETRVGRSVYDDVITRASILRAKDKNKQLSIYNVAQMMPREASSHSQFPTERLKNIKFSSGLSVARSVRDLKTAVKQTHKKNPSQARVLSTKRLVVKKKSKLAHTMFIASKAAVAKVTPAASSEKKAPSALKRQLTKRRAIKIFSTKAKSVNASSRSRVGVDAAVNDVAAASKRVLSKDTVVFQAAAATEKHEDSLFAEEEDDDRAGPDFVNNVSSHKVTPTTAPKAPSQVCTPARNRAARSHLLTPESMLPATARAQKVIAAHASTYRKAQRPVSTAESLPFTPARRKMSFADNIRAQLASSL</sequence>
<dbReference type="AlphaFoldDB" id="A0A836IBT6"/>
<dbReference type="EMBL" id="JAFJZO010000015">
    <property type="protein sequence ID" value="KAG5509174.1"/>
    <property type="molecule type" value="Genomic_DNA"/>
</dbReference>
<dbReference type="KEGG" id="phet:94292211"/>
<protein>
    <submittedName>
        <fullName evidence="1">Uncharacterized protein</fullName>
    </submittedName>
</protein>
<keyword evidence="2" id="KW-1185">Reference proteome</keyword>
<proteinExistence type="predicted"/>
<comment type="caution">
    <text evidence="1">The sequence shown here is derived from an EMBL/GenBank/DDBJ whole genome shotgun (WGS) entry which is preliminary data.</text>
</comment>
<dbReference type="OrthoDB" id="242733at2759"/>